<evidence type="ECO:0000259" key="2">
    <source>
        <dbReference type="PROSITE" id="PS51212"/>
    </source>
</evidence>
<evidence type="ECO:0000313" key="4">
    <source>
        <dbReference type="Proteomes" id="UP000615446"/>
    </source>
</evidence>
<keyword evidence="1" id="KW-0677">Repeat</keyword>
<organism evidence="3 4">
    <name type="scientific">Rhizophagus clarus</name>
    <dbReference type="NCBI Taxonomy" id="94130"/>
    <lineage>
        <taxon>Eukaryota</taxon>
        <taxon>Fungi</taxon>
        <taxon>Fungi incertae sedis</taxon>
        <taxon>Mucoromycota</taxon>
        <taxon>Glomeromycotina</taxon>
        <taxon>Glomeromycetes</taxon>
        <taxon>Glomerales</taxon>
        <taxon>Glomeraceae</taxon>
        <taxon>Rhizophagus</taxon>
    </lineage>
</organism>
<dbReference type="InterPro" id="IPR002889">
    <property type="entry name" value="WSC_carb-bd"/>
</dbReference>
<dbReference type="EMBL" id="BLAL01000158">
    <property type="protein sequence ID" value="GES85823.1"/>
    <property type="molecule type" value="Genomic_DNA"/>
</dbReference>
<gene>
    <name evidence="3" type="ORF">RCL2_001292300</name>
</gene>
<accession>A0A8H3LC96</accession>
<dbReference type="SMART" id="SM00321">
    <property type="entry name" value="WSC"/>
    <property type="match status" value="1"/>
</dbReference>
<dbReference type="OrthoDB" id="5985073at2759"/>
<dbReference type="InterPro" id="IPR051589">
    <property type="entry name" value="Sialate-O-sulfotransferase"/>
</dbReference>
<dbReference type="PANTHER" id="PTHR45964:SF5">
    <property type="entry name" value="WSCD FAMILY MEMBER CG9164"/>
    <property type="match status" value="1"/>
</dbReference>
<dbReference type="Pfam" id="PF01822">
    <property type="entry name" value="WSC"/>
    <property type="match status" value="1"/>
</dbReference>
<name>A0A8H3LC96_9GLOM</name>
<evidence type="ECO:0000256" key="1">
    <source>
        <dbReference type="ARBA" id="ARBA00022737"/>
    </source>
</evidence>
<dbReference type="PROSITE" id="PS51212">
    <property type="entry name" value="WSC"/>
    <property type="match status" value="1"/>
</dbReference>
<evidence type="ECO:0000313" key="3">
    <source>
        <dbReference type="EMBL" id="GES85823.1"/>
    </source>
</evidence>
<proteinExistence type="predicted"/>
<dbReference type="AlphaFoldDB" id="A0A8H3LC96"/>
<feature type="domain" description="WSC" evidence="2">
    <location>
        <begin position="18"/>
        <end position="107"/>
    </location>
</feature>
<dbReference type="Proteomes" id="UP000615446">
    <property type="component" value="Unassembled WGS sequence"/>
</dbReference>
<protein>
    <submittedName>
        <fullName evidence="3">WSC domain-containing protein</fullName>
    </submittedName>
</protein>
<reference evidence="3" key="1">
    <citation type="submission" date="2019-10" db="EMBL/GenBank/DDBJ databases">
        <title>Conservation and host-specific expression of non-tandemly repeated heterogenous ribosome RNA gene in arbuscular mycorrhizal fungi.</title>
        <authorList>
            <person name="Maeda T."/>
            <person name="Kobayashi Y."/>
            <person name="Nakagawa T."/>
            <person name="Ezawa T."/>
            <person name="Yamaguchi K."/>
            <person name="Bino T."/>
            <person name="Nishimoto Y."/>
            <person name="Shigenobu S."/>
            <person name="Kawaguchi M."/>
        </authorList>
    </citation>
    <scope>NUCLEOTIDE SEQUENCE</scope>
    <source>
        <strain evidence="3">HR1</strain>
    </source>
</reference>
<comment type="caution">
    <text evidence="3">The sequence shown here is derived from an EMBL/GenBank/DDBJ whole genome shotgun (WGS) entry which is preliminary data.</text>
</comment>
<dbReference type="PANTHER" id="PTHR45964">
    <property type="entry name" value="WSCD FAMILY MEMBER CG9164"/>
    <property type="match status" value="1"/>
</dbReference>
<sequence length="145" mass="15921">MLLWEMVLAAIVDIKVDDKDDKSCGKRVLGYRCTSTESMTVERCIDNCREGNYKYAGLEARTQCFCGNSYDGGVGRLLGSEYYSASCPGNNFQICEGIWVLSIYEVSTFPTPVPSNPKELPLKIGLGVDIPVLAIVIAVIIVKKL</sequence>